<evidence type="ECO:0000256" key="1">
    <source>
        <dbReference type="ARBA" id="ARBA00006643"/>
    </source>
</evidence>
<dbReference type="AlphaFoldDB" id="A0A2G5D6Y6"/>
<dbReference type="NCBIfam" id="TIGR00756">
    <property type="entry name" value="PPR"/>
    <property type="match status" value="5"/>
</dbReference>
<dbReference type="STRING" id="218851.A0A2G5D6Y6"/>
<dbReference type="Pfam" id="PF01535">
    <property type="entry name" value="PPR"/>
    <property type="match status" value="4"/>
</dbReference>
<dbReference type="InParanoid" id="A0A2G5D6Y6"/>
<evidence type="ECO:0000313" key="5">
    <source>
        <dbReference type="EMBL" id="PIA39281.1"/>
    </source>
</evidence>
<dbReference type="GO" id="GO:0003729">
    <property type="term" value="F:mRNA binding"/>
    <property type="evidence" value="ECO:0007669"/>
    <property type="project" value="UniProtKB-ARBA"/>
</dbReference>
<dbReference type="Pfam" id="PF14432">
    <property type="entry name" value="DYW_deaminase"/>
    <property type="match status" value="1"/>
</dbReference>
<feature type="repeat" description="PPR" evidence="3">
    <location>
        <begin position="212"/>
        <end position="246"/>
    </location>
</feature>
<dbReference type="InterPro" id="IPR046848">
    <property type="entry name" value="E_motif"/>
</dbReference>
<keyword evidence="2" id="KW-0677">Repeat</keyword>
<keyword evidence="6" id="KW-1185">Reference proteome</keyword>
<proteinExistence type="inferred from homology"/>
<gene>
    <name evidence="5" type="ORF">AQUCO_02600019v1</name>
</gene>
<evidence type="ECO:0000259" key="4">
    <source>
        <dbReference type="Pfam" id="PF14432"/>
    </source>
</evidence>
<dbReference type="InterPro" id="IPR002885">
    <property type="entry name" value="PPR_rpt"/>
</dbReference>
<dbReference type="Proteomes" id="UP000230069">
    <property type="component" value="Unassembled WGS sequence"/>
</dbReference>
<reference evidence="5 6" key="1">
    <citation type="submission" date="2017-09" db="EMBL/GenBank/DDBJ databases">
        <title>WGS assembly of Aquilegia coerulea Goldsmith.</title>
        <authorList>
            <person name="Hodges S."/>
            <person name="Kramer E."/>
            <person name="Nordborg M."/>
            <person name="Tomkins J."/>
            <person name="Borevitz J."/>
            <person name="Derieg N."/>
            <person name="Yan J."/>
            <person name="Mihaltcheva S."/>
            <person name="Hayes R.D."/>
            <person name="Rokhsar D."/>
        </authorList>
    </citation>
    <scope>NUCLEOTIDE SEQUENCE [LARGE SCALE GENOMIC DNA]</scope>
    <source>
        <strain evidence="6">cv. Goldsmith</strain>
    </source>
</reference>
<comment type="similarity">
    <text evidence="1">Belongs to the PPR family. PCMP-H subfamily.</text>
</comment>
<dbReference type="EMBL" id="KZ305043">
    <property type="protein sequence ID" value="PIA39281.1"/>
    <property type="molecule type" value="Genomic_DNA"/>
</dbReference>
<dbReference type="PANTHER" id="PTHR47926">
    <property type="entry name" value="PENTATRICOPEPTIDE REPEAT-CONTAINING PROTEIN"/>
    <property type="match status" value="1"/>
</dbReference>
<dbReference type="Pfam" id="PF13041">
    <property type="entry name" value="PPR_2"/>
    <property type="match status" value="1"/>
</dbReference>
<dbReference type="Gene3D" id="1.25.40.10">
    <property type="entry name" value="Tetratricopeptide repeat domain"/>
    <property type="match status" value="3"/>
</dbReference>
<name>A0A2G5D6Y6_AQUCA</name>
<feature type="repeat" description="PPR" evidence="3">
    <location>
        <begin position="181"/>
        <end position="211"/>
    </location>
</feature>
<dbReference type="InterPro" id="IPR046960">
    <property type="entry name" value="PPR_At4g14850-like_plant"/>
</dbReference>
<protein>
    <recommendedName>
        <fullName evidence="4">DYW domain-containing protein</fullName>
    </recommendedName>
</protein>
<feature type="domain" description="DYW" evidence="4">
    <location>
        <begin position="559"/>
        <end position="651"/>
    </location>
</feature>
<dbReference type="FunFam" id="1.25.40.10:FF:000333">
    <property type="entry name" value="Pentatricopeptide repeat-containing protein"/>
    <property type="match status" value="1"/>
</dbReference>
<dbReference type="PROSITE" id="PS51375">
    <property type="entry name" value="PPR"/>
    <property type="match status" value="3"/>
</dbReference>
<evidence type="ECO:0000256" key="3">
    <source>
        <dbReference type="PROSITE-ProRule" id="PRU00708"/>
    </source>
</evidence>
<organism evidence="5 6">
    <name type="scientific">Aquilegia coerulea</name>
    <name type="common">Rocky mountain columbine</name>
    <dbReference type="NCBI Taxonomy" id="218851"/>
    <lineage>
        <taxon>Eukaryota</taxon>
        <taxon>Viridiplantae</taxon>
        <taxon>Streptophyta</taxon>
        <taxon>Embryophyta</taxon>
        <taxon>Tracheophyta</taxon>
        <taxon>Spermatophyta</taxon>
        <taxon>Magnoliopsida</taxon>
        <taxon>Ranunculales</taxon>
        <taxon>Ranunculaceae</taxon>
        <taxon>Thalictroideae</taxon>
        <taxon>Aquilegia</taxon>
    </lineage>
</organism>
<dbReference type="GO" id="GO:0009451">
    <property type="term" value="P:RNA modification"/>
    <property type="evidence" value="ECO:0007669"/>
    <property type="project" value="InterPro"/>
</dbReference>
<evidence type="ECO:0000313" key="6">
    <source>
        <dbReference type="Proteomes" id="UP000230069"/>
    </source>
</evidence>
<dbReference type="OrthoDB" id="185373at2759"/>
<dbReference type="GO" id="GO:0008270">
    <property type="term" value="F:zinc ion binding"/>
    <property type="evidence" value="ECO:0007669"/>
    <property type="project" value="InterPro"/>
</dbReference>
<evidence type="ECO:0000256" key="2">
    <source>
        <dbReference type="ARBA" id="ARBA00022737"/>
    </source>
</evidence>
<feature type="repeat" description="PPR" evidence="3">
    <location>
        <begin position="344"/>
        <end position="378"/>
    </location>
</feature>
<sequence>MAFKSLTHTSQNHSLTSIFHICKSMLQFKQAHARLVVQGQPHTPSSLRPIISFAALDRFGDIDYALLLLSRTPHPPTVFLLNTMIRGLARSRRPGFLSDSVLMFDRMIEFELTPNNFTFTFLFQACANSGDFYLGWQFHGMVMKRPIQMDVYIRNSIVQFYSVCGKLDDARQVFDESSVVDVVSWNSLINGFIINDDIMEALGVFEKMPERNEISWNSLIGGLVRFGHFDEARRLFDEMPKRSLVTWVVMISGYSQNGRAVDALALFREMQLLKFEPNSAILVSVLSACSQLGALVIGNWVHFYIRKNRIWIDSILSAALIDMYAKCGSIDWAMQVFKMSKEKNVSTYTSMLSGLATNGRSEESLALFEQMIFEGIKPDGVSYMAVLCACSHKGWVQKGFHYFKLMMDFHGIQPELDHYACIVDLLGRAGLLEEAERFISTMPTEPDNVIWGALLNACRIHGNAELGKRVGNYLIESDRCHDGRYVLLSNIYAESSKGDDAEKIQRIMRRRKIKRVPGCSSIELDGVVYEFLSGDTSHAKKDEIYLVWEEINREIGKYGYSPETGAVGFDVEEEEKEAVIGYHSEKLAISFGFISTTPGSTLRIVKNIRICRDCHSAIKIVSMVFKRKIVVRDRKRFHHFEDGSCSCGDYW</sequence>
<dbReference type="Pfam" id="PF20431">
    <property type="entry name" value="E_motif"/>
    <property type="match status" value="1"/>
</dbReference>
<accession>A0A2G5D6Y6</accession>
<dbReference type="InterPro" id="IPR011990">
    <property type="entry name" value="TPR-like_helical_dom_sf"/>
</dbReference>
<dbReference type="InterPro" id="IPR032867">
    <property type="entry name" value="DYW_dom"/>
</dbReference>
<dbReference type="FunFam" id="1.25.40.10:FF:000690">
    <property type="entry name" value="Pentatricopeptide repeat-containing protein"/>
    <property type="match status" value="1"/>
</dbReference>